<organism evidence="1 2">
    <name type="scientific">Streblomastix strix</name>
    <dbReference type="NCBI Taxonomy" id="222440"/>
    <lineage>
        <taxon>Eukaryota</taxon>
        <taxon>Metamonada</taxon>
        <taxon>Preaxostyla</taxon>
        <taxon>Oxymonadida</taxon>
        <taxon>Streblomastigidae</taxon>
        <taxon>Streblomastix</taxon>
    </lineage>
</organism>
<gene>
    <name evidence="1" type="ORF">EZS28_051982</name>
</gene>
<evidence type="ECO:0000313" key="2">
    <source>
        <dbReference type="Proteomes" id="UP000324800"/>
    </source>
</evidence>
<name>A0A5J4SSG8_9EUKA</name>
<feature type="non-terminal residue" evidence="1">
    <location>
        <position position="103"/>
    </location>
</feature>
<evidence type="ECO:0000313" key="1">
    <source>
        <dbReference type="EMBL" id="KAA6348351.1"/>
    </source>
</evidence>
<dbReference type="Proteomes" id="UP000324800">
    <property type="component" value="Unassembled WGS sequence"/>
</dbReference>
<protein>
    <submittedName>
        <fullName evidence="1">Uncharacterized protein</fullName>
    </submittedName>
</protein>
<proteinExistence type="predicted"/>
<comment type="caution">
    <text evidence="1">The sequence shown here is derived from an EMBL/GenBank/DDBJ whole genome shotgun (WGS) entry which is preliminary data.</text>
</comment>
<dbReference type="AlphaFoldDB" id="A0A5J4SSG8"/>
<accession>A0A5J4SSG8</accession>
<reference evidence="1 2" key="1">
    <citation type="submission" date="2019-03" db="EMBL/GenBank/DDBJ databases">
        <title>Single cell metagenomics reveals metabolic interactions within the superorganism composed of flagellate Streblomastix strix and complex community of Bacteroidetes bacteria on its surface.</title>
        <authorList>
            <person name="Treitli S.C."/>
            <person name="Kolisko M."/>
            <person name="Husnik F."/>
            <person name="Keeling P."/>
            <person name="Hampl V."/>
        </authorList>
    </citation>
    <scope>NUCLEOTIDE SEQUENCE [LARGE SCALE GENOMIC DNA]</scope>
    <source>
        <strain evidence="1">ST1C</strain>
    </source>
</reference>
<dbReference type="EMBL" id="SNRW01039923">
    <property type="protein sequence ID" value="KAA6348351.1"/>
    <property type="molecule type" value="Genomic_DNA"/>
</dbReference>
<sequence>MKLLSQVSQVKQITTKQGRGPVAIDVIAPLFILPSKQAGVIKYSTFTHSNKADDCTIGFDPVIKDGVVRFEVMFENSQGCERSIGIADASCSFNTDQRYWNED</sequence>